<feature type="domain" description="Activator of Hsp90 ATPase homologue 1/2-like C-terminal" evidence="2">
    <location>
        <begin position="25"/>
        <end position="163"/>
    </location>
</feature>
<evidence type="ECO:0000313" key="4">
    <source>
        <dbReference type="Proteomes" id="UP000317043"/>
    </source>
</evidence>
<comment type="similarity">
    <text evidence="1">Belongs to the AHA1 family.</text>
</comment>
<dbReference type="InterPro" id="IPR023393">
    <property type="entry name" value="START-like_dom_sf"/>
</dbReference>
<dbReference type="RefSeq" id="WP_142039484.1">
    <property type="nucleotide sequence ID" value="NZ_JBHTGS010000001.1"/>
</dbReference>
<sequence length="170" mass="19046">MNRDGSAVVTLPSDREMLVVRKFDSPASAIFSAWTTPEHVQRWWAGDQSQWLTCDIDLRDGGRWRYLTREPEGFEVGFHGEFRSIEAPYRIVYTEVFEGAITGPDKSVDDGAAVNTWVLAESDAVTTMSINTMYERPEHRDAAIDSGMEAGMQLAFDRLDAVVRGLSPPD</sequence>
<keyword evidence="4" id="KW-1185">Reference proteome</keyword>
<evidence type="ECO:0000256" key="1">
    <source>
        <dbReference type="ARBA" id="ARBA00006817"/>
    </source>
</evidence>
<name>A0A543AX01_9ACTN</name>
<dbReference type="OrthoDB" id="5185819at2"/>
<dbReference type="Pfam" id="PF08327">
    <property type="entry name" value="AHSA1"/>
    <property type="match status" value="1"/>
</dbReference>
<reference evidence="3 4" key="1">
    <citation type="submission" date="2019-06" db="EMBL/GenBank/DDBJ databases">
        <title>Sequencing the genomes of 1000 actinobacteria strains.</title>
        <authorList>
            <person name="Klenk H.-P."/>
        </authorList>
    </citation>
    <scope>NUCLEOTIDE SEQUENCE [LARGE SCALE GENOMIC DNA]</scope>
    <source>
        <strain evidence="3 4">DSM 45928</strain>
    </source>
</reference>
<organism evidence="3 4">
    <name type="scientific">Stackebrandtia endophytica</name>
    <dbReference type="NCBI Taxonomy" id="1496996"/>
    <lineage>
        <taxon>Bacteria</taxon>
        <taxon>Bacillati</taxon>
        <taxon>Actinomycetota</taxon>
        <taxon>Actinomycetes</taxon>
        <taxon>Glycomycetales</taxon>
        <taxon>Glycomycetaceae</taxon>
        <taxon>Stackebrandtia</taxon>
    </lineage>
</organism>
<gene>
    <name evidence="3" type="ORF">FB566_2650</name>
</gene>
<dbReference type="AlphaFoldDB" id="A0A543AX01"/>
<accession>A0A543AX01</accession>
<comment type="caution">
    <text evidence="3">The sequence shown here is derived from an EMBL/GenBank/DDBJ whole genome shotgun (WGS) entry which is preliminary data.</text>
</comment>
<dbReference type="Gene3D" id="3.30.530.20">
    <property type="match status" value="1"/>
</dbReference>
<protein>
    <submittedName>
        <fullName evidence="3">Uncharacterized protein YndB with AHSA1/START domain</fullName>
    </submittedName>
</protein>
<proteinExistence type="inferred from homology"/>
<dbReference type="EMBL" id="VFOW01000001">
    <property type="protein sequence ID" value="TQL77101.1"/>
    <property type="molecule type" value="Genomic_DNA"/>
</dbReference>
<dbReference type="SUPFAM" id="SSF55961">
    <property type="entry name" value="Bet v1-like"/>
    <property type="match status" value="1"/>
</dbReference>
<evidence type="ECO:0000313" key="3">
    <source>
        <dbReference type="EMBL" id="TQL77101.1"/>
    </source>
</evidence>
<dbReference type="Proteomes" id="UP000317043">
    <property type="component" value="Unassembled WGS sequence"/>
</dbReference>
<dbReference type="InterPro" id="IPR013538">
    <property type="entry name" value="ASHA1/2-like_C"/>
</dbReference>
<dbReference type="InParanoid" id="A0A543AX01"/>
<dbReference type="CDD" id="cd07826">
    <property type="entry name" value="SRPBCC_CalC_Aha1-like_9"/>
    <property type="match status" value="1"/>
</dbReference>
<evidence type="ECO:0000259" key="2">
    <source>
        <dbReference type="Pfam" id="PF08327"/>
    </source>
</evidence>